<evidence type="ECO:0000313" key="2">
    <source>
        <dbReference type="EMBL" id="SCM08497.1"/>
    </source>
</evidence>
<keyword evidence="1" id="KW-0812">Transmembrane</keyword>
<reference evidence="2 3" key="1">
    <citation type="submission" date="2016-08" db="EMBL/GenBank/DDBJ databases">
        <authorList>
            <person name="Loux V."/>
            <person name="Rue O."/>
        </authorList>
    </citation>
    <scope>NUCLEOTIDE SEQUENCE [LARGE SCALE GENOMIC DNA]</scope>
    <source>
        <strain evidence="2 3">AFSSA_08CEB44bac</strain>
    </source>
</reference>
<evidence type="ECO:0000313" key="3">
    <source>
        <dbReference type="Proteomes" id="UP000242164"/>
    </source>
</evidence>
<comment type="caution">
    <text evidence="2">The sequence shown here is derived from an EMBL/GenBank/DDBJ whole genome shotgun (WGS) entry which is preliminary data.</text>
</comment>
<protein>
    <submittedName>
        <fullName evidence="2">Uncharacterized protein</fullName>
    </submittedName>
</protein>
<keyword evidence="1" id="KW-1133">Transmembrane helix</keyword>
<evidence type="ECO:0000256" key="1">
    <source>
        <dbReference type="SAM" id="Phobius"/>
    </source>
</evidence>
<accession>A0AAX2CP48</accession>
<dbReference type="AlphaFoldDB" id="A0AAX2CP48"/>
<feature type="transmembrane region" description="Helical" evidence="1">
    <location>
        <begin position="6"/>
        <end position="24"/>
    </location>
</feature>
<sequence>MSDKKWIALVWTMWLLSMSSMWWLE</sequence>
<dbReference type="EMBL" id="FMIK01000069">
    <property type="protein sequence ID" value="SCM08497.1"/>
    <property type="molecule type" value="Genomic_DNA"/>
</dbReference>
<proteinExistence type="predicted"/>
<organism evidence="2 3">
    <name type="scientific">Bacillus cytotoxicus</name>
    <dbReference type="NCBI Taxonomy" id="580165"/>
    <lineage>
        <taxon>Bacteria</taxon>
        <taxon>Bacillati</taxon>
        <taxon>Bacillota</taxon>
        <taxon>Bacilli</taxon>
        <taxon>Bacillales</taxon>
        <taxon>Bacillaceae</taxon>
        <taxon>Bacillus</taxon>
        <taxon>Bacillus cereus group</taxon>
    </lineage>
</organism>
<name>A0AAX2CP48_9BACI</name>
<keyword evidence="1" id="KW-0472">Membrane</keyword>
<gene>
    <name evidence="2" type="ORF">BCB44BAC_04619</name>
</gene>
<dbReference type="Proteomes" id="UP000242164">
    <property type="component" value="Unassembled WGS sequence"/>
</dbReference>